<sequence>MEGEGRSMAGEARHQGALISAGVLLGTGMGGFVDGILLHQILQWHNMLSSRLPPTELVPMKINMFWDGLFHAFTWLMTAIGLGMLWRAGQRPEVPWSTRTFLGSLSIGWGAFNVVEGLIDHQLLGIHHVHPGEGQRAWDIGFLLFGALLIVGGGALVRAGRGCSGGARRPRRSPTARWSTLLAPTGWRRSPTRAASRERPSRRRRCVRRR</sequence>
<gene>
    <name evidence="3" type="ORF">D187_003894</name>
</gene>
<keyword evidence="2" id="KW-0472">Membrane</keyword>
<organism evidence="3 4">
    <name type="scientific">Cystobacter fuscus (strain ATCC 25194 / DSM 2262 / NBRC 100088 / M29)</name>
    <dbReference type="NCBI Taxonomy" id="1242864"/>
    <lineage>
        <taxon>Bacteria</taxon>
        <taxon>Pseudomonadati</taxon>
        <taxon>Myxococcota</taxon>
        <taxon>Myxococcia</taxon>
        <taxon>Myxococcales</taxon>
        <taxon>Cystobacterineae</taxon>
        <taxon>Archangiaceae</taxon>
        <taxon>Cystobacter</taxon>
    </lineage>
</organism>
<feature type="transmembrane region" description="Helical" evidence="2">
    <location>
        <begin position="139"/>
        <end position="159"/>
    </location>
</feature>
<keyword evidence="2" id="KW-0812">Transmembrane</keyword>
<evidence type="ECO:0000313" key="3">
    <source>
        <dbReference type="EMBL" id="EPX58422.1"/>
    </source>
</evidence>
<dbReference type="InterPro" id="IPR018719">
    <property type="entry name" value="DUF2243_membrane"/>
</dbReference>
<feature type="transmembrane region" description="Helical" evidence="2">
    <location>
        <begin position="21"/>
        <end position="42"/>
    </location>
</feature>
<proteinExistence type="predicted"/>
<feature type="region of interest" description="Disordered" evidence="1">
    <location>
        <begin position="187"/>
        <end position="210"/>
    </location>
</feature>
<name>S9P854_CYSF2</name>
<dbReference type="AlphaFoldDB" id="S9P854"/>
<dbReference type="EMBL" id="ANAH02000024">
    <property type="protein sequence ID" value="EPX58422.1"/>
    <property type="molecule type" value="Genomic_DNA"/>
</dbReference>
<feature type="transmembrane region" description="Helical" evidence="2">
    <location>
        <begin position="100"/>
        <end position="119"/>
    </location>
</feature>
<feature type="transmembrane region" description="Helical" evidence="2">
    <location>
        <begin position="69"/>
        <end position="88"/>
    </location>
</feature>
<dbReference type="eggNOG" id="COG4329">
    <property type="taxonomic scope" value="Bacteria"/>
</dbReference>
<feature type="compositionally biased region" description="Basic residues" evidence="1">
    <location>
        <begin position="200"/>
        <end position="210"/>
    </location>
</feature>
<protein>
    <recommendedName>
        <fullName evidence="5">DUF2243 domain-containing protein</fullName>
    </recommendedName>
</protein>
<accession>S9P854</accession>
<dbReference type="Pfam" id="PF10002">
    <property type="entry name" value="DUF2243"/>
    <property type="match status" value="1"/>
</dbReference>
<evidence type="ECO:0008006" key="5">
    <source>
        <dbReference type="Google" id="ProtNLM"/>
    </source>
</evidence>
<evidence type="ECO:0000313" key="4">
    <source>
        <dbReference type="Proteomes" id="UP000011682"/>
    </source>
</evidence>
<evidence type="ECO:0000256" key="1">
    <source>
        <dbReference type="SAM" id="MobiDB-lite"/>
    </source>
</evidence>
<comment type="caution">
    <text evidence="3">The sequence shown here is derived from an EMBL/GenBank/DDBJ whole genome shotgun (WGS) entry which is preliminary data.</text>
</comment>
<reference evidence="3" key="1">
    <citation type="submission" date="2013-05" db="EMBL/GenBank/DDBJ databases">
        <title>Genome assembly of Cystobacter fuscus DSM 2262.</title>
        <authorList>
            <person name="Sharma G."/>
            <person name="Khatri I."/>
            <person name="Kaur C."/>
            <person name="Mayilraj S."/>
            <person name="Subramanian S."/>
        </authorList>
    </citation>
    <scope>NUCLEOTIDE SEQUENCE [LARGE SCALE GENOMIC DNA]</scope>
    <source>
        <strain evidence="3">DSM 2262</strain>
    </source>
</reference>
<keyword evidence="2" id="KW-1133">Transmembrane helix</keyword>
<dbReference type="Proteomes" id="UP000011682">
    <property type="component" value="Unassembled WGS sequence"/>
</dbReference>
<evidence type="ECO:0000256" key="2">
    <source>
        <dbReference type="SAM" id="Phobius"/>
    </source>
</evidence>
<keyword evidence="4" id="KW-1185">Reference proteome</keyword>